<protein>
    <recommendedName>
        <fullName evidence="4">Superinfection immunity protein</fullName>
    </recommendedName>
</protein>
<feature type="transmembrane region" description="Helical" evidence="1">
    <location>
        <begin position="44"/>
        <end position="67"/>
    </location>
</feature>
<keyword evidence="1" id="KW-0472">Membrane</keyword>
<comment type="caution">
    <text evidence="2">The sequence shown here is derived from an EMBL/GenBank/DDBJ whole genome shotgun (WGS) entry which is preliminary data.</text>
</comment>
<dbReference type="RefSeq" id="WP_189406325.1">
    <property type="nucleotide sequence ID" value="NZ_BMXP01000004.1"/>
</dbReference>
<gene>
    <name evidence="2" type="ORF">GCM10007391_21600</name>
</gene>
<name>A0A918JLA2_9ALTE</name>
<feature type="transmembrane region" description="Helical" evidence="1">
    <location>
        <begin position="12"/>
        <end position="37"/>
    </location>
</feature>
<dbReference type="InterPro" id="IPR016410">
    <property type="entry name" value="Phage_imm"/>
</dbReference>
<keyword evidence="3" id="KW-1185">Reference proteome</keyword>
<evidence type="ECO:0000313" key="2">
    <source>
        <dbReference type="EMBL" id="GGW87362.1"/>
    </source>
</evidence>
<keyword evidence="1" id="KW-0812">Transmembrane</keyword>
<dbReference type="AlphaFoldDB" id="A0A918JLA2"/>
<dbReference type="EMBL" id="BMXP01000004">
    <property type="protein sequence ID" value="GGW87362.1"/>
    <property type="molecule type" value="Genomic_DNA"/>
</dbReference>
<proteinExistence type="predicted"/>
<evidence type="ECO:0000313" key="3">
    <source>
        <dbReference type="Proteomes" id="UP000631300"/>
    </source>
</evidence>
<keyword evidence="1" id="KW-1133">Transmembrane helix</keyword>
<reference evidence="2" key="1">
    <citation type="journal article" date="2014" name="Int. J. Syst. Evol. Microbiol.">
        <title>Complete genome sequence of Corynebacterium casei LMG S-19264T (=DSM 44701T), isolated from a smear-ripened cheese.</title>
        <authorList>
            <consortium name="US DOE Joint Genome Institute (JGI-PGF)"/>
            <person name="Walter F."/>
            <person name="Albersmeier A."/>
            <person name="Kalinowski J."/>
            <person name="Ruckert C."/>
        </authorList>
    </citation>
    <scope>NUCLEOTIDE SEQUENCE</scope>
    <source>
        <strain evidence="2">KCTC 22164</strain>
    </source>
</reference>
<reference evidence="2" key="2">
    <citation type="submission" date="2020-09" db="EMBL/GenBank/DDBJ databases">
        <authorList>
            <person name="Sun Q."/>
            <person name="Kim S."/>
        </authorList>
    </citation>
    <scope>NUCLEOTIDE SEQUENCE</scope>
    <source>
        <strain evidence="2">KCTC 22164</strain>
    </source>
</reference>
<dbReference type="Proteomes" id="UP000631300">
    <property type="component" value="Unassembled WGS sequence"/>
</dbReference>
<sequence length="85" mass="9163">MTDFLTQLQSVSGLQLLLLSALVAVVWFLPAGLALLFNRKQAKLIAVACVPAGLSLVAWSALLVWSVTGRAVEKYLPARVKKQLS</sequence>
<accession>A0A918JLA2</accession>
<organism evidence="2 3">
    <name type="scientific">Alteromonas halophila</name>
    <dbReference type="NCBI Taxonomy" id="516698"/>
    <lineage>
        <taxon>Bacteria</taxon>
        <taxon>Pseudomonadati</taxon>
        <taxon>Pseudomonadota</taxon>
        <taxon>Gammaproteobacteria</taxon>
        <taxon>Alteromonadales</taxon>
        <taxon>Alteromonadaceae</taxon>
        <taxon>Alteromonas/Salinimonas group</taxon>
        <taxon>Alteromonas</taxon>
    </lineage>
</organism>
<dbReference type="Pfam" id="PF14373">
    <property type="entry name" value="Imm_superinfect"/>
    <property type="match status" value="1"/>
</dbReference>
<evidence type="ECO:0000256" key="1">
    <source>
        <dbReference type="SAM" id="Phobius"/>
    </source>
</evidence>
<evidence type="ECO:0008006" key="4">
    <source>
        <dbReference type="Google" id="ProtNLM"/>
    </source>
</evidence>